<keyword evidence="2" id="KW-0812">Transmembrane</keyword>
<name>A0ABS8QBK6_9BURK</name>
<reference evidence="3" key="1">
    <citation type="submission" date="2021-11" db="EMBL/GenBank/DDBJ databases">
        <title>The complete genome of Massilia sp sp. G4R7.</title>
        <authorList>
            <person name="Liu L."/>
            <person name="Yue J."/>
            <person name="Yuan J."/>
            <person name="Yang F."/>
            <person name="Li L."/>
        </authorList>
    </citation>
    <scope>NUCLEOTIDE SEQUENCE</scope>
    <source>
        <strain evidence="3">G4R7</strain>
    </source>
</reference>
<dbReference type="Proteomes" id="UP001179361">
    <property type="component" value="Unassembled WGS sequence"/>
</dbReference>
<feature type="region of interest" description="Disordered" evidence="1">
    <location>
        <begin position="161"/>
        <end position="221"/>
    </location>
</feature>
<keyword evidence="2" id="KW-0472">Membrane</keyword>
<keyword evidence="4" id="KW-1185">Reference proteome</keyword>
<evidence type="ECO:0000256" key="1">
    <source>
        <dbReference type="SAM" id="MobiDB-lite"/>
    </source>
</evidence>
<protein>
    <submittedName>
        <fullName evidence="3">Type II secretion system GspH family protein</fullName>
    </submittedName>
</protein>
<sequence length="221" mass="23927">MRSGKHRQGGFTYLGLIVFVFIIGLVGAATLKVEALLRRAQLERELLETGAQFSAALNSYAAATPRGQPRAPMALDDLLRDKRFPNPRRHLRKVFIDPVTGKPEWGLVRAGEAGPILGVHSLSQATPLKQANFEPRFSGFENREHLAQWLFMAQETGAPVLLPPNVPARPQTPPATPAPPTPQPSPVPVPDPSQDEGPAEAPEEPPSQPQDPPGQSQDSGR</sequence>
<gene>
    <name evidence="3" type="ORF">LQ564_21675</name>
</gene>
<evidence type="ECO:0000313" key="4">
    <source>
        <dbReference type="Proteomes" id="UP001179361"/>
    </source>
</evidence>
<dbReference type="EMBL" id="JAJNOC010000009">
    <property type="protein sequence ID" value="MCD2518913.1"/>
    <property type="molecule type" value="Genomic_DNA"/>
</dbReference>
<keyword evidence="2" id="KW-1133">Transmembrane helix</keyword>
<proteinExistence type="predicted"/>
<feature type="compositionally biased region" description="Acidic residues" evidence="1">
    <location>
        <begin position="193"/>
        <end position="203"/>
    </location>
</feature>
<feature type="transmembrane region" description="Helical" evidence="2">
    <location>
        <begin position="12"/>
        <end position="31"/>
    </location>
</feature>
<dbReference type="RefSeq" id="WP_231060183.1">
    <property type="nucleotide sequence ID" value="NZ_JAJNOC010000009.1"/>
</dbReference>
<feature type="compositionally biased region" description="Pro residues" evidence="1">
    <location>
        <begin position="161"/>
        <end position="191"/>
    </location>
</feature>
<comment type="caution">
    <text evidence="3">The sequence shown here is derived from an EMBL/GenBank/DDBJ whole genome shotgun (WGS) entry which is preliminary data.</text>
</comment>
<evidence type="ECO:0000313" key="3">
    <source>
        <dbReference type="EMBL" id="MCD2518913.1"/>
    </source>
</evidence>
<organism evidence="3 4">
    <name type="scientific">Massilia phyllostachyos</name>
    <dbReference type="NCBI Taxonomy" id="2898585"/>
    <lineage>
        <taxon>Bacteria</taxon>
        <taxon>Pseudomonadati</taxon>
        <taxon>Pseudomonadota</taxon>
        <taxon>Betaproteobacteria</taxon>
        <taxon>Burkholderiales</taxon>
        <taxon>Oxalobacteraceae</taxon>
        <taxon>Telluria group</taxon>
        <taxon>Massilia</taxon>
    </lineage>
</organism>
<accession>A0ABS8QBK6</accession>
<evidence type="ECO:0000256" key="2">
    <source>
        <dbReference type="SAM" id="Phobius"/>
    </source>
</evidence>